<dbReference type="Gene3D" id="3.40.50.10190">
    <property type="entry name" value="BRCT domain"/>
    <property type="match status" value="1"/>
</dbReference>
<feature type="domain" description="BRCT" evidence="2">
    <location>
        <begin position="50"/>
        <end position="142"/>
    </location>
</feature>
<keyword evidence="4" id="KW-1185">Reference proteome</keyword>
<protein>
    <recommendedName>
        <fullName evidence="2">BRCT domain-containing protein</fullName>
    </recommendedName>
</protein>
<dbReference type="InterPro" id="IPR059215">
    <property type="entry name" value="BRCT2_TopBP1-like"/>
</dbReference>
<evidence type="ECO:0000313" key="3">
    <source>
        <dbReference type="EMBL" id="VAI32482.1"/>
    </source>
</evidence>
<reference evidence="3 4" key="1">
    <citation type="submission" date="2017-09" db="EMBL/GenBank/DDBJ databases">
        <authorList>
            <consortium name="International Durum Wheat Genome Sequencing Consortium (IDWGSC)"/>
            <person name="Milanesi L."/>
        </authorList>
    </citation>
    <scope>NUCLEOTIDE SEQUENCE [LARGE SCALE GENOMIC DNA]</scope>
    <source>
        <strain evidence="4">cv. Svevo</strain>
    </source>
</reference>
<dbReference type="AlphaFoldDB" id="A0A9R0X9K1"/>
<sequence>MARCGVELIASRGCSRLLLPGMQPSSASAASSSVSASRSAAAAAPAARRPPDGPFAGLVVCVTGLSKEARSQVKEAAERLGGDYSGSLHPKCTHLVVQSFAGRKFEHALKHGPRNGLFVVTLGWFVDCVRRNMRLDESLYSIKNIGENGLPLGESNRLVGLPVNEKSCLPPMIFQDKACSDTTLKRQLQAHREEPEHDVFVFTNDTIYIDPGISGEMKKKISDAATSEDAKLLDHWFIGCHATYVVCEDASVKRYVGHSDNIVTNTKLGSVPTLNSSELPTRGEIDETRQERQKFVEAAKKDIRDRRVRRMQSCEVPIHPLTPVTLLDSICWTISEPVSSASIYMDSSWSEDADEQQSTTYFDADGDGKDRDQSADNLSRPLRESERSEVIFKNHFFTILFPLDRFGELGPFSRTFFSNGGFTREQVLDHIYNFYQENMSTDEINVALHTDSRHADRLRSLYASAECAERGFVVAFKRIDFLGSRRSFEALKRLSRENNSNVYELVIRA</sequence>
<dbReference type="EMBL" id="LT934120">
    <property type="protein sequence ID" value="VAI32482.1"/>
    <property type="molecule type" value="Genomic_DNA"/>
</dbReference>
<dbReference type="SMART" id="SM00292">
    <property type="entry name" value="BRCT"/>
    <property type="match status" value="1"/>
</dbReference>
<dbReference type="Pfam" id="PF00533">
    <property type="entry name" value="BRCT"/>
    <property type="match status" value="1"/>
</dbReference>
<evidence type="ECO:0000313" key="4">
    <source>
        <dbReference type="Proteomes" id="UP000324705"/>
    </source>
</evidence>
<evidence type="ECO:0000256" key="1">
    <source>
        <dbReference type="SAM" id="MobiDB-lite"/>
    </source>
</evidence>
<name>A0A9R0X9K1_TRITD</name>
<dbReference type="CDD" id="cd17731">
    <property type="entry name" value="BRCT_TopBP1_rpt2_like"/>
    <property type="match status" value="1"/>
</dbReference>
<evidence type="ECO:0000259" key="2">
    <source>
        <dbReference type="PROSITE" id="PS50172"/>
    </source>
</evidence>
<dbReference type="Gramene" id="TRITD5Bv1G128060.3">
    <property type="protein sequence ID" value="TRITD5Bv1G128060.3"/>
    <property type="gene ID" value="TRITD5Bv1G128060"/>
</dbReference>
<dbReference type="InterPro" id="IPR001357">
    <property type="entry name" value="BRCT_dom"/>
</dbReference>
<gene>
    <name evidence="3" type="ORF">TRITD_5Bv1G128060</name>
</gene>
<proteinExistence type="predicted"/>
<dbReference type="PANTHER" id="PTHR47576:SF2">
    <property type="entry name" value="BRCT DOMAIN DNA REPAIR PROTEIN-RELATED"/>
    <property type="match status" value="1"/>
</dbReference>
<organism evidence="3 4">
    <name type="scientific">Triticum turgidum subsp. durum</name>
    <name type="common">Durum wheat</name>
    <name type="synonym">Triticum durum</name>
    <dbReference type="NCBI Taxonomy" id="4567"/>
    <lineage>
        <taxon>Eukaryota</taxon>
        <taxon>Viridiplantae</taxon>
        <taxon>Streptophyta</taxon>
        <taxon>Embryophyta</taxon>
        <taxon>Tracheophyta</taxon>
        <taxon>Spermatophyta</taxon>
        <taxon>Magnoliopsida</taxon>
        <taxon>Liliopsida</taxon>
        <taxon>Poales</taxon>
        <taxon>Poaceae</taxon>
        <taxon>BOP clade</taxon>
        <taxon>Pooideae</taxon>
        <taxon>Triticodae</taxon>
        <taxon>Triticeae</taxon>
        <taxon>Triticinae</taxon>
        <taxon>Triticum</taxon>
    </lineage>
</organism>
<dbReference type="InterPro" id="IPR036420">
    <property type="entry name" value="BRCT_dom_sf"/>
</dbReference>
<dbReference type="PROSITE" id="PS50172">
    <property type="entry name" value="BRCT"/>
    <property type="match status" value="1"/>
</dbReference>
<feature type="region of interest" description="Disordered" evidence="1">
    <location>
        <begin position="349"/>
        <end position="382"/>
    </location>
</feature>
<dbReference type="Proteomes" id="UP000324705">
    <property type="component" value="Chromosome 5B"/>
</dbReference>
<dbReference type="SUPFAM" id="SSF52113">
    <property type="entry name" value="BRCT domain"/>
    <property type="match status" value="1"/>
</dbReference>
<accession>A0A9R0X9K1</accession>
<dbReference type="InterPro" id="IPR046522">
    <property type="entry name" value="DUF6699"/>
</dbReference>
<dbReference type="PANTHER" id="PTHR47576">
    <property type="entry name" value="BRCT DOMAIN DNA REPAIR PROTEIN-RELATED"/>
    <property type="match status" value="1"/>
</dbReference>
<dbReference type="Pfam" id="PF20415">
    <property type="entry name" value="DUF6699"/>
    <property type="match status" value="1"/>
</dbReference>